<dbReference type="GO" id="GO:0005829">
    <property type="term" value="C:cytosol"/>
    <property type="evidence" value="ECO:0007669"/>
    <property type="project" value="TreeGrafter"/>
</dbReference>
<dbReference type="NCBIfam" id="TIGR01496">
    <property type="entry name" value="DHPS"/>
    <property type="match status" value="1"/>
</dbReference>
<sequence>MHWDTTRFRIDLRQPVVMGIVNLTPDSFSDGGVCDSPRAALRHCEQLLREGALMLDLGAESSRPGAPRVPADEEWRRLEPVLTGALSLGVPISIDTCKPQVMQQALDLGADVINDIHALTAPGAEAVLAQHPQAGVCLMHMRGDPASMQSLTQYADVVEEVKGYLAGRANALQRAGTAAARIALDPGLGFAKSAAQNLRLSQCLPALALLGHPVLVGWSRKSTLGWITGRGVGERLAASVTAALLAAQQGAHVLRVHDVAPTVDALRVWRAAGQ</sequence>
<accession>A0A437LRZ8</accession>
<dbReference type="InterPro" id="IPR000489">
    <property type="entry name" value="Pterin-binding_dom"/>
</dbReference>
<evidence type="ECO:0000256" key="5">
    <source>
        <dbReference type="ARBA" id="ARBA00022679"/>
    </source>
</evidence>
<comment type="cofactor">
    <cofactor evidence="2 9">
        <name>Mg(2+)</name>
        <dbReference type="ChEBI" id="CHEBI:18420"/>
    </cofactor>
</comment>
<comment type="similarity">
    <text evidence="9">Belongs to the DHPS family.</text>
</comment>
<evidence type="ECO:0000256" key="1">
    <source>
        <dbReference type="ARBA" id="ARBA00000012"/>
    </source>
</evidence>
<dbReference type="GO" id="GO:0004156">
    <property type="term" value="F:dihydropteroate synthase activity"/>
    <property type="evidence" value="ECO:0007669"/>
    <property type="project" value="UniProtKB-EC"/>
</dbReference>
<dbReference type="RefSeq" id="WP_127681069.1">
    <property type="nucleotide sequence ID" value="NZ_SACM01000001.1"/>
</dbReference>
<dbReference type="UniPathway" id="UPA00077">
    <property type="reaction ID" value="UER00156"/>
</dbReference>
<evidence type="ECO:0000313" key="11">
    <source>
        <dbReference type="EMBL" id="RVT88174.1"/>
    </source>
</evidence>
<dbReference type="Pfam" id="PF00809">
    <property type="entry name" value="Pterin_bind"/>
    <property type="match status" value="1"/>
</dbReference>
<keyword evidence="12" id="KW-1185">Reference proteome</keyword>
<dbReference type="CDD" id="cd00739">
    <property type="entry name" value="DHPS"/>
    <property type="match status" value="1"/>
</dbReference>
<dbReference type="PROSITE" id="PS50972">
    <property type="entry name" value="PTERIN_BINDING"/>
    <property type="match status" value="1"/>
</dbReference>
<keyword evidence="7 9" id="KW-0460">Magnesium</keyword>
<comment type="function">
    <text evidence="9">Catalyzes the condensation of para-aminobenzoate (pABA) with 6-hydroxymethyl-7,8-dihydropterin diphosphate (DHPt-PP) to form 7,8-dihydropteroate (H2Pte), the immediate precursor of folate derivatives.</text>
</comment>
<dbReference type="Gene3D" id="3.20.20.20">
    <property type="entry name" value="Dihydropteroate synthase-like"/>
    <property type="match status" value="1"/>
</dbReference>
<feature type="domain" description="Pterin-binding" evidence="10">
    <location>
        <begin position="15"/>
        <end position="267"/>
    </location>
</feature>
<dbReference type="GO" id="GO:0046656">
    <property type="term" value="P:folic acid biosynthetic process"/>
    <property type="evidence" value="ECO:0007669"/>
    <property type="project" value="UniProtKB-KW"/>
</dbReference>
<dbReference type="EC" id="2.5.1.15" evidence="4 9"/>
<evidence type="ECO:0000256" key="8">
    <source>
        <dbReference type="ARBA" id="ARBA00022909"/>
    </source>
</evidence>
<comment type="caution">
    <text evidence="11">The sequence shown here is derived from an EMBL/GenBank/DDBJ whole genome shotgun (WGS) entry which is preliminary data.</text>
</comment>
<keyword evidence="5 9" id="KW-0808">Transferase</keyword>
<evidence type="ECO:0000256" key="4">
    <source>
        <dbReference type="ARBA" id="ARBA00012458"/>
    </source>
</evidence>
<dbReference type="AlphaFoldDB" id="A0A437LRZ8"/>
<organism evidence="11 12">
    <name type="scientific">Inhella crocodyli</name>
    <dbReference type="NCBI Taxonomy" id="2499851"/>
    <lineage>
        <taxon>Bacteria</taxon>
        <taxon>Pseudomonadati</taxon>
        <taxon>Pseudomonadota</taxon>
        <taxon>Betaproteobacteria</taxon>
        <taxon>Burkholderiales</taxon>
        <taxon>Sphaerotilaceae</taxon>
        <taxon>Inhella</taxon>
    </lineage>
</organism>
<evidence type="ECO:0000256" key="9">
    <source>
        <dbReference type="RuleBase" id="RU361205"/>
    </source>
</evidence>
<keyword evidence="6 9" id="KW-0479">Metal-binding</keyword>
<dbReference type="PANTHER" id="PTHR20941:SF1">
    <property type="entry name" value="FOLIC ACID SYNTHESIS PROTEIN FOL1"/>
    <property type="match status" value="1"/>
</dbReference>
<proteinExistence type="inferred from homology"/>
<dbReference type="EMBL" id="SACM01000001">
    <property type="protein sequence ID" value="RVT88174.1"/>
    <property type="molecule type" value="Genomic_DNA"/>
</dbReference>
<dbReference type="GO" id="GO:0046872">
    <property type="term" value="F:metal ion binding"/>
    <property type="evidence" value="ECO:0007669"/>
    <property type="project" value="UniProtKB-KW"/>
</dbReference>
<dbReference type="GO" id="GO:0046654">
    <property type="term" value="P:tetrahydrofolate biosynthetic process"/>
    <property type="evidence" value="ECO:0007669"/>
    <property type="project" value="UniProtKB-UniPathway"/>
</dbReference>
<dbReference type="InterPro" id="IPR045031">
    <property type="entry name" value="DHP_synth-like"/>
</dbReference>
<evidence type="ECO:0000256" key="3">
    <source>
        <dbReference type="ARBA" id="ARBA00004763"/>
    </source>
</evidence>
<evidence type="ECO:0000256" key="7">
    <source>
        <dbReference type="ARBA" id="ARBA00022842"/>
    </source>
</evidence>
<dbReference type="PANTHER" id="PTHR20941">
    <property type="entry name" value="FOLATE SYNTHESIS PROTEINS"/>
    <property type="match status" value="1"/>
</dbReference>
<dbReference type="Proteomes" id="UP000288587">
    <property type="component" value="Unassembled WGS sequence"/>
</dbReference>
<evidence type="ECO:0000313" key="12">
    <source>
        <dbReference type="Proteomes" id="UP000288587"/>
    </source>
</evidence>
<name>A0A437LRZ8_9BURK</name>
<evidence type="ECO:0000256" key="2">
    <source>
        <dbReference type="ARBA" id="ARBA00001946"/>
    </source>
</evidence>
<protein>
    <recommendedName>
        <fullName evidence="4 9">Dihydropteroate synthase</fullName>
        <shortName evidence="9">DHPS</shortName>
        <ecNumber evidence="4 9">2.5.1.15</ecNumber>
    </recommendedName>
    <alternativeName>
        <fullName evidence="9">Dihydropteroate pyrophosphorylase</fullName>
    </alternativeName>
</protein>
<gene>
    <name evidence="11" type="primary">folP</name>
    <name evidence="11" type="ORF">EOD73_03995</name>
</gene>
<dbReference type="InterPro" id="IPR006390">
    <property type="entry name" value="DHP_synth_dom"/>
</dbReference>
<dbReference type="InterPro" id="IPR011005">
    <property type="entry name" value="Dihydropteroate_synth-like_sf"/>
</dbReference>
<keyword evidence="8 9" id="KW-0289">Folate biosynthesis</keyword>
<dbReference type="PROSITE" id="PS00792">
    <property type="entry name" value="DHPS_1"/>
    <property type="match status" value="1"/>
</dbReference>
<comment type="pathway">
    <text evidence="3 9">Cofactor biosynthesis; tetrahydrofolate biosynthesis; 7,8-dihydrofolate from 2-amino-4-hydroxy-6-hydroxymethyl-7,8-dihydropteridine diphosphate and 4-aminobenzoate: step 1/2.</text>
</comment>
<comment type="catalytic activity">
    <reaction evidence="1">
        <text>(7,8-dihydropterin-6-yl)methyl diphosphate + 4-aminobenzoate = 7,8-dihydropteroate + diphosphate</text>
        <dbReference type="Rhea" id="RHEA:19949"/>
        <dbReference type="ChEBI" id="CHEBI:17836"/>
        <dbReference type="ChEBI" id="CHEBI:17839"/>
        <dbReference type="ChEBI" id="CHEBI:33019"/>
        <dbReference type="ChEBI" id="CHEBI:72950"/>
        <dbReference type="EC" id="2.5.1.15"/>
    </reaction>
</comment>
<dbReference type="SUPFAM" id="SSF51717">
    <property type="entry name" value="Dihydropteroate synthetase-like"/>
    <property type="match status" value="1"/>
</dbReference>
<dbReference type="OrthoDB" id="9811744at2"/>
<evidence type="ECO:0000259" key="10">
    <source>
        <dbReference type="PROSITE" id="PS50972"/>
    </source>
</evidence>
<evidence type="ECO:0000256" key="6">
    <source>
        <dbReference type="ARBA" id="ARBA00022723"/>
    </source>
</evidence>
<dbReference type="PROSITE" id="PS00793">
    <property type="entry name" value="DHPS_2"/>
    <property type="match status" value="1"/>
</dbReference>
<reference evidence="11 12" key="1">
    <citation type="submission" date="2019-01" db="EMBL/GenBank/DDBJ databases">
        <authorList>
            <person name="Chen W.-M."/>
        </authorList>
    </citation>
    <scope>NUCLEOTIDE SEQUENCE [LARGE SCALE GENOMIC DNA]</scope>
    <source>
        <strain evidence="11 12">CCP-18</strain>
    </source>
</reference>